<proteinExistence type="predicted"/>
<keyword evidence="2" id="KW-1185">Reference proteome</keyword>
<dbReference type="EMBL" id="CACVBM020000266">
    <property type="protein sequence ID" value="CAA7016871.1"/>
    <property type="molecule type" value="Genomic_DNA"/>
</dbReference>
<name>A0A6D2HL18_9BRAS</name>
<reference evidence="1" key="1">
    <citation type="submission" date="2020-01" db="EMBL/GenBank/DDBJ databases">
        <authorList>
            <person name="Mishra B."/>
        </authorList>
    </citation>
    <scope>NUCLEOTIDE SEQUENCE [LARGE SCALE GENOMIC DNA]</scope>
</reference>
<dbReference type="AlphaFoldDB" id="A0A6D2HL18"/>
<evidence type="ECO:0000313" key="2">
    <source>
        <dbReference type="Proteomes" id="UP000467841"/>
    </source>
</evidence>
<evidence type="ECO:0000313" key="1">
    <source>
        <dbReference type="EMBL" id="CAA7016871.1"/>
    </source>
</evidence>
<organism evidence="1 2">
    <name type="scientific">Microthlaspi erraticum</name>
    <dbReference type="NCBI Taxonomy" id="1685480"/>
    <lineage>
        <taxon>Eukaryota</taxon>
        <taxon>Viridiplantae</taxon>
        <taxon>Streptophyta</taxon>
        <taxon>Embryophyta</taxon>
        <taxon>Tracheophyta</taxon>
        <taxon>Spermatophyta</taxon>
        <taxon>Magnoliopsida</taxon>
        <taxon>eudicotyledons</taxon>
        <taxon>Gunneridae</taxon>
        <taxon>Pentapetalae</taxon>
        <taxon>rosids</taxon>
        <taxon>malvids</taxon>
        <taxon>Brassicales</taxon>
        <taxon>Brassicaceae</taxon>
        <taxon>Coluteocarpeae</taxon>
        <taxon>Microthlaspi</taxon>
    </lineage>
</organism>
<protein>
    <submittedName>
        <fullName evidence="1">Uncharacterized protein</fullName>
    </submittedName>
</protein>
<dbReference type="Proteomes" id="UP000467841">
    <property type="component" value="Unassembled WGS sequence"/>
</dbReference>
<accession>A0A6D2HL18</accession>
<gene>
    <name evidence="1" type="ORF">MERR_LOCUS4106</name>
</gene>
<comment type="caution">
    <text evidence="1">The sequence shown here is derived from an EMBL/GenBank/DDBJ whole genome shotgun (WGS) entry which is preliminary data.</text>
</comment>
<sequence>MMSLRSVITQATRGGRRVVSRRNFCSGKETKGAAEIRRNGSRYRVFGRWTPYIQIFGGFVIGYISISGPAAKSNDAIREEIKQGKYRKKAAGNSSELLKADI</sequence>